<gene>
    <name evidence="1" type="ORF">PGLA1383_LOCUS7854</name>
</gene>
<evidence type="ECO:0000313" key="1">
    <source>
        <dbReference type="EMBL" id="CAE8589075.1"/>
    </source>
</evidence>
<accession>A0A813DPQ6</accession>
<dbReference type="EMBL" id="CAJNNV010003467">
    <property type="protein sequence ID" value="CAE8589075.1"/>
    <property type="molecule type" value="Genomic_DNA"/>
</dbReference>
<protein>
    <submittedName>
        <fullName evidence="1">Uncharacterized protein</fullName>
    </submittedName>
</protein>
<keyword evidence="2" id="KW-1185">Reference proteome</keyword>
<dbReference type="Proteomes" id="UP000654075">
    <property type="component" value="Unassembled WGS sequence"/>
</dbReference>
<organism evidence="1 2">
    <name type="scientific">Polarella glacialis</name>
    <name type="common">Dinoflagellate</name>
    <dbReference type="NCBI Taxonomy" id="89957"/>
    <lineage>
        <taxon>Eukaryota</taxon>
        <taxon>Sar</taxon>
        <taxon>Alveolata</taxon>
        <taxon>Dinophyceae</taxon>
        <taxon>Suessiales</taxon>
        <taxon>Suessiaceae</taxon>
        <taxon>Polarella</taxon>
    </lineage>
</organism>
<sequence length="113" mass="11960">MVTYFEFNGGDTRQLKAGRPCSNSLSKIGRVGEQVMCISCGAGVNVIEVGIFGVEPGAFGDIGAGPFIGALDWLLGRGYDSSSINGSEDAMFLRVPSLQFPDFVNHLAIEAKL</sequence>
<proteinExistence type="predicted"/>
<reference evidence="1" key="1">
    <citation type="submission" date="2021-02" db="EMBL/GenBank/DDBJ databases">
        <authorList>
            <person name="Dougan E. K."/>
            <person name="Rhodes N."/>
            <person name="Thang M."/>
            <person name="Chan C."/>
        </authorList>
    </citation>
    <scope>NUCLEOTIDE SEQUENCE</scope>
</reference>
<comment type="caution">
    <text evidence="1">The sequence shown here is derived from an EMBL/GenBank/DDBJ whole genome shotgun (WGS) entry which is preliminary data.</text>
</comment>
<name>A0A813DPQ6_POLGL</name>
<evidence type="ECO:0000313" key="2">
    <source>
        <dbReference type="Proteomes" id="UP000654075"/>
    </source>
</evidence>
<dbReference type="AlphaFoldDB" id="A0A813DPQ6"/>